<protein>
    <submittedName>
        <fullName evidence="1 2">Uncharacterized protein</fullName>
    </submittedName>
</protein>
<proteinExistence type="predicted"/>
<evidence type="ECO:0000313" key="3">
    <source>
        <dbReference type="Proteomes" id="UP000030765"/>
    </source>
</evidence>
<dbReference type="EnsemblMetazoa" id="ASIC007179-RA">
    <property type="protein sequence ID" value="ASIC007179-PA"/>
    <property type="gene ID" value="ASIC007179"/>
</dbReference>
<dbReference type="AlphaFoldDB" id="A0A084VPB7"/>
<dbReference type="VEuPathDB" id="VectorBase:ASIC007179"/>
<evidence type="ECO:0000313" key="2">
    <source>
        <dbReference type="EnsemblMetazoa" id="ASIC007179-PA"/>
    </source>
</evidence>
<sequence>MEHGWNGGGDPWAMLQFTVNTAQASIVPCDCIQTGPDRLAREQTRIRQVTAISHCFVFICEKAEEDEGRSRGK</sequence>
<dbReference type="EMBL" id="KE524999">
    <property type="protein sequence ID" value="KFB39811.1"/>
    <property type="molecule type" value="Genomic_DNA"/>
</dbReference>
<evidence type="ECO:0000313" key="1">
    <source>
        <dbReference type="EMBL" id="KFB39811.1"/>
    </source>
</evidence>
<gene>
    <name evidence="1" type="ORF">ZHAS_00007179</name>
</gene>
<organism evidence="1">
    <name type="scientific">Anopheles sinensis</name>
    <name type="common">Mosquito</name>
    <dbReference type="NCBI Taxonomy" id="74873"/>
    <lineage>
        <taxon>Eukaryota</taxon>
        <taxon>Metazoa</taxon>
        <taxon>Ecdysozoa</taxon>
        <taxon>Arthropoda</taxon>
        <taxon>Hexapoda</taxon>
        <taxon>Insecta</taxon>
        <taxon>Pterygota</taxon>
        <taxon>Neoptera</taxon>
        <taxon>Endopterygota</taxon>
        <taxon>Diptera</taxon>
        <taxon>Nematocera</taxon>
        <taxon>Culicoidea</taxon>
        <taxon>Culicidae</taxon>
        <taxon>Anophelinae</taxon>
        <taxon>Anopheles</taxon>
    </lineage>
</organism>
<keyword evidence="3" id="KW-1185">Reference proteome</keyword>
<dbReference type="EMBL" id="ATLV01014995">
    <property type="status" value="NOT_ANNOTATED_CDS"/>
    <property type="molecule type" value="Genomic_DNA"/>
</dbReference>
<reference evidence="1 3" key="1">
    <citation type="journal article" date="2014" name="BMC Genomics">
        <title>Genome sequence of Anopheles sinensis provides insight into genetics basis of mosquito competence for malaria parasites.</title>
        <authorList>
            <person name="Zhou D."/>
            <person name="Zhang D."/>
            <person name="Ding G."/>
            <person name="Shi L."/>
            <person name="Hou Q."/>
            <person name="Ye Y."/>
            <person name="Xu Y."/>
            <person name="Zhou H."/>
            <person name="Xiong C."/>
            <person name="Li S."/>
            <person name="Yu J."/>
            <person name="Hong S."/>
            <person name="Yu X."/>
            <person name="Zou P."/>
            <person name="Chen C."/>
            <person name="Chang X."/>
            <person name="Wang W."/>
            <person name="Lv Y."/>
            <person name="Sun Y."/>
            <person name="Ma L."/>
            <person name="Shen B."/>
            <person name="Zhu C."/>
        </authorList>
    </citation>
    <scope>NUCLEOTIDE SEQUENCE [LARGE SCALE GENOMIC DNA]</scope>
</reference>
<reference evidence="2" key="2">
    <citation type="submission" date="2020-05" db="UniProtKB">
        <authorList>
            <consortium name="EnsemblMetazoa"/>
        </authorList>
    </citation>
    <scope>IDENTIFICATION</scope>
</reference>
<name>A0A084VPB7_ANOSI</name>
<dbReference type="Proteomes" id="UP000030765">
    <property type="component" value="Unassembled WGS sequence"/>
</dbReference>
<accession>A0A084VPB7</accession>